<protein>
    <submittedName>
        <fullName evidence="1">Unannotated protein</fullName>
    </submittedName>
</protein>
<dbReference type="EMBL" id="CAFBOT010000109">
    <property type="protein sequence ID" value="CAB4990890.1"/>
    <property type="molecule type" value="Genomic_DNA"/>
</dbReference>
<name>A0A6J6QXE1_9ZZZZ</name>
<evidence type="ECO:0000313" key="2">
    <source>
        <dbReference type="EMBL" id="CAB4990890.1"/>
    </source>
</evidence>
<sequence length="58" mass="6055">MVCKRSVTVRATNSTPSAAKIVGSGENEMVVPVFVLFGDGPTLAILPFGFPPSTNSCR</sequence>
<dbReference type="AlphaFoldDB" id="A0A6J6QXE1"/>
<gene>
    <name evidence="1" type="ORF">UFOPK2657_00645</name>
    <name evidence="2" type="ORF">UFOPK4000_00694</name>
</gene>
<organism evidence="1">
    <name type="scientific">freshwater metagenome</name>
    <dbReference type="NCBI Taxonomy" id="449393"/>
    <lineage>
        <taxon>unclassified sequences</taxon>
        <taxon>metagenomes</taxon>
        <taxon>ecological metagenomes</taxon>
    </lineage>
</organism>
<proteinExistence type="predicted"/>
<dbReference type="EMBL" id="CAEZYG010000101">
    <property type="protein sequence ID" value="CAB4713768.1"/>
    <property type="molecule type" value="Genomic_DNA"/>
</dbReference>
<evidence type="ECO:0000313" key="1">
    <source>
        <dbReference type="EMBL" id="CAB4713768.1"/>
    </source>
</evidence>
<reference evidence="1" key="1">
    <citation type="submission" date="2020-05" db="EMBL/GenBank/DDBJ databases">
        <authorList>
            <person name="Chiriac C."/>
            <person name="Salcher M."/>
            <person name="Ghai R."/>
            <person name="Kavagutti S V."/>
        </authorList>
    </citation>
    <scope>NUCLEOTIDE SEQUENCE</scope>
</reference>
<accession>A0A6J6QXE1</accession>